<dbReference type="EMBL" id="LT629709">
    <property type="protein sequence ID" value="SDO56471.1"/>
    <property type="molecule type" value="Genomic_DNA"/>
</dbReference>
<dbReference type="Proteomes" id="UP000198549">
    <property type="component" value="Chromosome I"/>
</dbReference>
<dbReference type="AlphaFoldDB" id="A0A1H0KL43"/>
<dbReference type="RefSeq" id="WP_075949554.1">
    <property type="nucleotide sequence ID" value="NZ_LT629709.1"/>
</dbReference>
<evidence type="ECO:0000313" key="1">
    <source>
        <dbReference type="EMBL" id="KAB0479911.1"/>
    </source>
</evidence>
<gene>
    <name evidence="2" type="ORF">BVK86_28475</name>
    <name evidence="1" type="ORF">F7R15_28785</name>
    <name evidence="3" type="ORF">SAMN04490202_1266</name>
</gene>
<dbReference type="EMBL" id="VZPS01000034">
    <property type="protein sequence ID" value="KAB0479911.1"/>
    <property type="molecule type" value="Genomic_DNA"/>
</dbReference>
<dbReference type="EMBL" id="MSTQ01000033">
    <property type="protein sequence ID" value="OLT98794.1"/>
    <property type="molecule type" value="Genomic_DNA"/>
</dbReference>
<accession>A0A1H0KL43</accession>
<protein>
    <submittedName>
        <fullName evidence="3">Uncharacterized protein</fullName>
    </submittedName>
</protein>
<keyword evidence="4" id="KW-1185">Reference proteome</keyword>
<reference evidence="2" key="3">
    <citation type="submission" date="2017-01" db="EMBL/GenBank/DDBJ databases">
        <authorList>
            <person name="Mah S.A."/>
            <person name="Swanson W.J."/>
            <person name="Moy G.W."/>
            <person name="Vacquier V.D."/>
        </authorList>
    </citation>
    <scope>NUCLEOTIDE SEQUENCE [LARGE SCALE GENOMIC DNA]</scope>
    <source>
        <strain evidence="2">MT1</strain>
    </source>
</reference>
<reference evidence="1 6" key="4">
    <citation type="submission" date="2019-09" db="EMBL/GenBank/DDBJ databases">
        <title>Draft genome sequences of 48 bacterial type strains from the CCUG.</title>
        <authorList>
            <person name="Tunovic T."/>
            <person name="Pineiro-Iglesias B."/>
            <person name="Unosson C."/>
            <person name="Inganas E."/>
            <person name="Ohlen M."/>
            <person name="Cardew S."/>
            <person name="Jensie-Markopoulos S."/>
            <person name="Salva-Serra F."/>
            <person name="Jaen-Luchoro D."/>
            <person name="Karlsson R."/>
            <person name="Svensson-Stadler L."/>
            <person name="Chun J."/>
            <person name="Moore E."/>
        </authorList>
    </citation>
    <scope>NUCLEOTIDE SEQUENCE [LARGE SCALE GENOMIC DNA]</scope>
    <source>
        <strain evidence="1 6">CCUG 53116</strain>
    </source>
</reference>
<dbReference type="Proteomes" id="UP000460142">
    <property type="component" value="Unassembled WGS sequence"/>
</dbReference>
<organism evidence="3 5">
    <name type="scientific">Pseudomonas reinekei</name>
    <dbReference type="NCBI Taxonomy" id="395598"/>
    <lineage>
        <taxon>Bacteria</taxon>
        <taxon>Pseudomonadati</taxon>
        <taxon>Pseudomonadota</taxon>
        <taxon>Gammaproteobacteria</taxon>
        <taxon>Pseudomonadales</taxon>
        <taxon>Pseudomonadaceae</taxon>
        <taxon>Pseudomonas</taxon>
    </lineage>
</organism>
<evidence type="ECO:0000313" key="3">
    <source>
        <dbReference type="EMBL" id="SDO56471.1"/>
    </source>
</evidence>
<evidence type="ECO:0000313" key="6">
    <source>
        <dbReference type="Proteomes" id="UP000460142"/>
    </source>
</evidence>
<proteinExistence type="predicted"/>
<dbReference type="Proteomes" id="UP000186756">
    <property type="component" value="Unassembled WGS sequence"/>
</dbReference>
<evidence type="ECO:0000313" key="4">
    <source>
        <dbReference type="Proteomes" id="UP000186756"/>
    </source>
</evidence>
<name>A0A1H0KL43_PSERE</name>
<reference evidence="3 5" key="1">
    <citation type="submission" date="2016-10" db="EMBL/GenBank/DDBJ databases">
        <authorList>
            <person name="de Groot N.N."/>
        </authorList>
    </citation>
    <scope>NUCLEOTIDE SEQUENCE [LARGE SCALE GENOMIC DNA]</scope>
    <source>
        <strain evidence="3 5">BS3776</strain>
    </source>
</reference>
<evidence type="ECO:0000313" key="2">
    <source>
        <dbReference type="EMBL" id="OLT98794.1"/>
    </source>
</evidence>
<evidence type="ECO:0000313" key="5">
    <source>
        <dbReference type="Proteomes" id="UP000198549"/>
    </source>
</evidence>
<sequence length="162" mass="17829">MSFRKDEVVVKSADDWGVENDKKAKANPASGRVDLTFWVDQPDTEPGVEIQLRKLFCLVDEFNFVLVAEGEGDDAGTMVRFSGDPVEAGKTYDLGGGLTDMSARFERSGVATYPRTEAKGTLTIRAIDSESVSGSFRFSFSNSGVEDIRSIDVYSKNFVIKY</sequence>
<reference evidence="4" key="2">
    <citation type="submission" date="2017-01" db="EMBL/GenBank/DDBJ databases">
        <authorList>
            <person name="Poblete-Castro I."/>
        </authorList>
    </citation>
    <scope>NUCLEOTIDE SEQUENCE [LARGE SCALE GENOMIC DNA]</scope>
    <source>
        <strain evidence="4">DSM 18361 / CCUG 53116 / MT1</strain>
    </source>
</reference>